<dbReference type="EMBL" id="KN880560">
    <property type="protein sequence ID" value="KIY66259.1"/>
    <property type="molecule type" value="Genomic_DNA"/>
</dbReference>
<dbReference type="GO" id="GO:0000221">
    <property type="term" value="C:vacuolar proton-transporting V-type ATPase, V1 domain"/>
    <property type="evidence" value="ECO:0007669"/>
    <property type="project" value="UniProtKB-UniRule"/>
</dbReference>
<comment type="similarity">
    <text evidence="1 5">Belongs to the V-ATPase H subunit family.</text>
</comment>
<accession>A0A0D7B7Y4</accession>
<gene>
    <name evidence="7" type="ORF">CYLTODRAFT_437516</name>
</gene>
<feature type="domain" description="ATPase V1 complex subunit H C-terminal" evidence="6">
    <location>
        <begin position="321"/>
        <end position="436"/>
    </location>
</feature>
<comment type="subunit">
    <text evidence="5">V-ATPase is a heteromultimeric enzyme made up of two complexes: the ATP-hydrolytic V1 complex and the proton translocation V0 complex.</text>
</comment>
<dbReference type="PANTHER" id="PTHR10698">
    <property type="entry name" value="V-TYPE PROTON ATPASE SUBUNIT H"/>
    <property type="match status" value="1"/>
</dbReference>
<evidence type="ECO:0000256" key="3">
    <source>
        <dbReference type="ARBA" id="ARBA00022781"/>
    </source>
</evidence>
<dbReference type="InterPro" id="IPR011987">
    <property type="entry name" value="ATPase_V1-cplx_hsu_C"/>
</dbReference>
<evidence type="ECO:0000313" key="7">
    <source>
        <dbReference type="EMBL" id="KIY66259.1"/>
    </source>
</evidence>
<evidence type="ECO:0000256" key="5">
    <source>
        <dbReference type="PIRNR" id="PIRNR032184"/>
    </source>
</evidence>
<dbReference type="PANTHER" id="PTHR10698:SF0">
    <property type="entry name" value="V-TYPE PROTON ATPASE SUBUNIT H"/>
    <property type="match status" value="1"/>
</dbReference>
<dbReference type="AlphaFoldDB" id="A0A0D7B7Y4"/>
<evidence type="ECO:0000256" key="1">
    <source>
        <dbReference type="ARBA" id="ARBA00008613"/>
    </source>
</evidence>
<dbReference type="Pfam" id="PF11698">
    <property type="entry name" value="V-ATPase_H_C"/>
    <property type="match status" value="1"/>
</dbReference>
<dbReference type="Pfam" id="PF03224">
    <property type="entry name" value="V-ATPase_H_N"/>
    <property type="match status" value="1"/>
</dbReference>
<dbReference type="InterPro" id="IPR011989">
    <property type="entry name" value="ARM-like"/>
</dbReference>
<dbReference type="SUPFAM" id="SSF48371">
    <property type="entry name" value="ARM repeat"/>
    <property type="match status" value="1"/>
</dbReference>
<protein>
    <recommendedName>
        <fullName evidence="5">V-type proton ATPase subunit H</fullName>
    </recommendedName>
</protein>
<dbReference type="GO" id="GO:0046961">
    <property type="term" value="F:proton-transporting ATPase activity, rotational mechanism"/>
    <property type="evidence" value="ECO:0007669"/>
    <property type="project" value="UniProtKB-UniRule"/>
</dbReference>
<dbReference type="OrthoDB" id="10263554at2759"/>
<evidence type="ECO:0000259" key="6">
    <source>
        <dbReference type="Pfam" id="PF11698"/>
    </source>
</evidence>
<sequence length="439" mass="49688">MSVSLVTNDYLKSASNNVRSKSVPWEGYQRADLVTLEELALIKKVDRQPKTKIESVLLSDGPTYALLYLHLLKKLTRVDTIQIILVLIADSLADHEERVSLYTRTTETEPDLPHGPLLKALSESEDEFTQLKAAQIITVLLSGDKTSPLPTHILHTYLTAISNFIQHSSVNKRDLAVQCLESLLTRQDCRQAVWEMQGITNGFLEILRHNPSSQMSYQVAFCIWLLSFEQNIAEQIDKKCNIVPLLIEVAKSAAKEKVIRIIVAAFRNLLVKAPETNIPAMLASQLLPFTKNLSGRKWSDEDIMDDIQYLKDELTVRFESLSTWDEYTSELSSGHLSWTPVHESDEFWKENALKLNENDCKLLKDLLKLLNDAQEPLVIAVAAQDVGQYVKHCDRGKKLVTDLGGKARVMELMSHENADVRYRALMSVQQIVSHPWVSV</sequence>
<reference evidence="7 8" key="1">
    <citation type="journal article" date="2015" name="Fungal Genet. Biol.">
        <title>Evolution of novel wood decay mechanisms in Agaricales revealed by the genome sequences of Fistulina hepatica and Cylindrobasidium torrendii.</title>
        <authorList>
            <person name="Floudas D."/>
            <person name="Held B.W."/>
            <person name="Riley R."/>
            <person name="Nagy L.G."/>
            <person name="Koehler G."/>
            <person name="Ransdell A.S."/>
            <person name="Younus H."/>
            <person name="Chow J."/>
            <person name="Chiniquy J."/>
            <person name="Lipzen A."/>
            <person name="Tritt A."/>
            <person name="Sun H."/>
            <person name="Haridas S."/>
            <person name="LaButti K."/>
            <person name="Ohm R.A."/>
            <person name="Kues U."/>
            <person name="Blanchette R.A."/>
            <person name="Grigoriev I.V."/>
            <person name="Minto R.E."/>
            <person name="Hibbett D.S."/>
        </authorList>
    </citation>
    <scope>NUCLEOTIDE SEQUENCE [LARGE SCALE GENOMIC DNA]</scope>
    <source>
        <strain evidence="7 8">FP15055 ss-10</strain>
    </source>
</reference>
<keyword evidence="3 5" id="KW-0375">Hydrogen ion transport</keyword>
<dbReference type="InterPro" id="IPR016024">
    <property type="entry name" value="ARM-type_fold"/>
</dbReference>
<dbReference type="InterPro" id="IPR038497">
    <property type="entry name" value="ATPase_V1-cplx_hsu_C_sf"/>
</dbReference>
<evidence type="ECO:0000256" key="2">
    <source>
        <dbReference type="ARBA" id="ARBA00022448"/>
    </source>
</evidence>
<comment type="function">
    <text evidence="5">Subunit of the V1 complex of vacuolar(H+)-ATPase (V-ATPase), a multisubunit enzyme composed of a peripheral complex (V1) that hydrolyzes ATP and a membrane integral complex (V0) that translocates protons. V-ATPase is responsible for acidifying and maintaining the pH of intracellular compartments.</text>
</comment>
<keyword evidence="2 5" id="KW-0813">Transport</keyword>
<name>A0A0D7B7Y4_9AGAR</name>
<keyword evidence="8" id="KW-1185">Reference proteome</keyword>
<dbReference type="Proteomes" id="UP000054007">
    <property type="component" value="Unassembled WGS sequence"/>
</dbReference>
<organism evidence="7 8">
    <name type="scientific">Cylindrobasidium torrendii FP15055 ss-10</name>
    <dbReference type="NCBI Taxonomy" id="1314674"/>
    <lineage>
        <taxon>Eukaryota</taxon>
        <taxon>Fungi</taxon>
        <taxon>Dikarya</taxon>
        <taxon>Basidiomycota</taxon>
        <taxon>Agaricomycotina</taxon>
        <taxon>Agaricomycetes</taxon>
        <taxon>Agaricomycetidae</taxon>
        <taxon>Agaricales</taxon>
        <taxon>Marasmiineae</taxon>
        <taxon>Physalacriaceae</taxon>
        <taxon>Cylindrobasidium</taxon>
    </lineage>
</organism>
<dbReference type="InterPro" id="IPR004908">
    <property type="entry name" value="ATPase_V1-cplx_hsu"/>
</dbReference>
<dbReference type="Gene3D" id="1.25.10.10">
    <property type="entry name" value="Leucine-rich Repeat Variant"/>
    <property type="match status" value="1"/>
</dbReference>
<keyword evidence="4 5" id="KW-0406">Ion transport</keyword>
<evidence type="ECO:0000256" key="4">
    <source>
        <dbReference type="ARBA" id="ARBA00023065"/>
    </source>
</evidence>
<proteinExistence type="inferred from homology"/>
<evidence type="ECO:0000313" key="8">
    <source>
        <dbReference type="Proteomes" id="UP000054007"/>
    </source>
</evidence>
<dbReference type="GO" id="GO:0000329">
    <property type="term" value="C:fungal-type vacuole membrane"/>
    <property type="evidence" value="ECO:0007669"/>
    <property type="project" value="TreeGrafter"/>
</dbReference>
<dbReference type="Gene3D" id="1.25.40.150">
    <property type="entry name" value="V-type ATPase, subunit H, C-terminal domain"/>
    <property type="match status" value="1"/>
</dbReference>
<dbReference type="PIRSF" id="PIRSF032184">
    <property type="entry name" value="ATPase_V1_H"/>
    <property type="match status" value="1"/>
</dbReference>
<dbReference type="STRING" id="1314674.A0A0D7B7Y4"/>